<accession>A0A0J3UXK9</accession>
<reference evidence="1" key="4">
    <citation type="submission" date="2018-12" db="EMBL/GenBank/DDBJ databases">
        <authorList>
            <consortium name="NCBI Pathogen Detection Project"/>
        </authorList>
    </citation>
    <scope>NUCLEOTIDE SEQUENCE</scope>
    <source>
        <strain evidence="1">EuSCAPE_DE065</strain>
    </source>
</reference>
<evidence type="ECO:0000313" key="6">
    <source>
        <dbReference type="Proteomes" id="UP000438958"/>
    </source>
</evidence>
<evidence type="ECO:0000313" key="4">
    <source>
        <dbReference type="EMBL" id="MSI71474.1"/>
    </source>
</evidence>
<dbReference type="Proteomes" id="UP000885382">
    <property type="component" value="Unassembled WGS sequence"/>
</dbReference>
<dbReference type="Proteomes" id="UP000438958">
    <property type="component" value="Unassembled WGS sequence"/>
</dbReference>
<organism evidence="4 6">
    <name type="scientific">Escherichia coli</name>
    <dbReference type="NCBI Taxonomy" id="562"/>
    <lineage>
        <taxon>Bacteria</taxon>
        <taxon>Pseudomonadati</taxon>
        <taxon>Pseudomonadota</taxon>
        <taxon>Gammaproteobacteria</taxon>
        <taxon>Enterobacterales</taxon>
        <taxon>Enterobacteriaceae</taxon>
        <taxon>Escherichia</taxon>
    </lineage>
</organism>
<reference evidence="5" key="2">
    <citation type="submission" date="2018-02" db="EMBL/GenBank/DDBJ databases">
        <authorList>
            <person name="Cohen D.B."/>
            <person name="Kent A.D."/>
        </authorList>
    </citation>
    <scope>NUCLEOTIDE SEQUENCE</scope>
    <source>
        <strain evidence="5">364</strain>
        <plasmid evidence="5">RCS57TR364_p</plasmid>
    </source>
</reference>
<reference evidence="2" key="3">
    <citation type="submission" date="2018-06" db="EMBL/GenBank/DDBJ databases">
        <authorList>
            <person name="Ashton P.M."/>
            <person name="Dallman T."/>
            <person name="Nair S."/>
            <person name="De Pinna E."/>
            <person name="Peters T."/>
            <person name="Grant K."/>
        </authorList>
    </citation>
    <scope>NUCLEOTIDE SEQUENCE [LARGE SCALE GENOMIC DNA]</scope>
    <source>
        <strain evidence="2">462023</strain>
    </source>
</reference>
<geneLocation type="plasmid" evidence="5">
    <name>RCS57TR364_p</name>
</geneLocation>
<dbReference type="EMBL" id="DABHXT010000110">
    <property type="protein sequence ID" value="HAJ5961448.1"/>
    <property type="molecule type" value="Genomic_DNA"/>
</dbReference>
<gene>
    <name evidence="2" type="ORF">DNX30_28865</name>
    <name evidence="3" type="ORF">DNX30_30455</name>
    <name evidence="4" type="ORF">GKF66_22260</name>
    <name evidence="1" type="ORF">HMV95_25085</name>
    <name evidence="5" type="ORF">RCS57TR364_P0102</name>
</gene>
<protein>
    <submittedName>
        <fullName evidence="4">Uncharacterized protein</fullName>
    </submittedName>
</protein>
<dbReference type="AlphaFoldDB" id="A0A0J3UXK9"/>
<dbReference type="EMBL" id="LT985265">
    <property type="protein sequence ID" value="SPE00323.1"/>
    <property type="molecule type" value="Genomic_DNA"/>
</dbReference>
<proteinExistence type="predicted"/>
<dbReference type="EMBL" id="RTJF01000097">
    <property type="protein sequence ID" value="MJL96609.1"/>
    <property type="molecule type" value="Genomic_DNA"/>
</dbReference>
<evidence type="ECO:0000313" key="5">
    <source>
        <dbReference type="EMBL" id="SPE00323.1"/>
    </source>
</evidence>
<name>A0A0J3UXK9_ECOLX</name>
<dbReference type="EMBL" id="RTJF01000147">
    <property type="protein sequence ID" value="MJL96908.1"/>
    <property type="molecule type" value="Genomic_DNA"/>
</dbReference>
<reference evidence="1" key="1">
    <citation type="journal article" date="2018" name="Genome Biol.">
        <title>SKESA: strategic k-mer extension for scrupulous assemblies.</title>
        <authorList>
            <person name="Souvorov A."/>
            <person name="Agarwala R."/>
            <person name="Lipman D.J."/>
        </authorList>
    </citation>
    <scope>NUCLEOTIDE SEQUENCE [LARGE SCALE GENOMIC DNA]</scope>
    <source>
        <strain evidence="1">EuSCAPE_DE065</strain>
    </source>
</reference>
<sequence length="73" mass="8377">MAMSMYYIKTGLEYWKPKGYGYTKSREEAGVFTLKDMEELNLDGCTLERAEVAFLDEDGPSPDLPHRVTLPRD</sequence>
<reference evidence="4 6" key="5">
    <citation type="journal article" date="2019" name="Nat. Med.">
        <title>A library of human gut bacterial isolates paired with longitudinal multiomics data enables mechanistic microbiome research.</title>
        <authorList>
            <person name="Poyet M."/>
            <person name="Groussin M."/>
            <person name="Gibbons S.M."/>
            <person name="Avila-Pacheco J."/>
            <person name="Jiang X."/>
            <person name="Kearney S.M."/>
            <person name="Perrotta A.R."/>
            <person name="Berdy B."/>
            <person name="Zhao S."/>
            <person name="Lieberman T.D."/>
            <person name="Swanson P.K."/>
            <person name="Smith M."/>
            <person name="Roesemann S."/>
            <person name="Alexander J.E."/>
            <person name="Rich S.A."/>
            <person name="Livny J."/>
            <person name="Vlamakis H."/>
            <person name="Clish C."/>
            <person name="Bullock K."/>
            <person name="Deik A."/>
            <person name="Scott J."/>
            <person name="Pierce K.A."/>
            <person name="Xavier R.J."/>
            <person name="Alm E.J."/>
        </authorList>
    </citation>
    <scope>NUCLEOTIDE SEQUENCE [LARGE SCALE GENOMIC DNA]</scope>
    <source>
        <strain evidence="4 6">BIOML-A382</strain>
    </source>
</reference>
<evidence type="ECO:0000313" key="1">
    <source>
        <dbReference type="EMBL" id="HAJ5961448.1"/>
    </source>
</evidence>
<dbReference type="RefSeq" id="WP_001251694.1">
    <property type="nucleotide sequence ID" value="NZ_AP018811.1"/>
</dbReference>
<dbReference type="Proteomes" id="UP000846355">
    <property type="component" value="Unassembled WGS sequence"/>
</dbReference>
<accession>A0A0K3XFU6</accession>
<evidence type="ECO:0000313" key="3">
    <source>
        <dbReference type="EMBL" id="MJL96908.1"/>
    </source>
</evidence>
<keyword evidence="5" id="KW-0614">Plasmid</keyword>
<dbReference type="EMBL" id="WKUE01000051">
    <property type="protein sequence ID" value="MSI71474.1"/>
    <property type="molecule type" value="Genomic_DNA"/>
</dbReference>
<evidence type="ECO:0000313" key="2">
    <source>
        <dbReference type="EMBL" id="MJL96609.1"/>
    </source>
</evidence>